<protein>
    <submittedName>
        <fullName evidence="1">Uncharacterized protein</fullName>
    </submittedName>
</protein>
<sequence>MRVILLPAATLPAVWQGNFKREPLCKTPTTSAQLPQRAQSAVLPDEAMHRFKTATISEQLQKQTLLPKILPACWWAKWKVWQTHRFRIVSTQSQQAVTLLWEATT</sequence>
<comment type="caution">
    <text evidence="1">The sequence shown here is derived from an EMBL/GenBank/DDBJ whole genome shotgun (WGS) entry which is preliminary data.</text>
</comment>
<evidence type="ECO:0000313" key="2">
    <source>
        <dbReference type="Proteomes" id="UP000016662"/>
    </source>
</evidence>
<dbReference type="AlphaFoldDB" id="U2LHJ7"/>
<dbReference type="Proteomes" id="UP000016662">
    <property type="component" value="Unassembled WGS sequence"/>
</dbReference>
<evidence type="ECO:0000313" key="1">
    <source>
        <dbReference type="EMBL" id="ERJ86538.1"/>
    </source>
</evidence>
<gene>
    <name evidence="1" type="ORF">RUMCAL_03522</name>
</gene>
<name>U2LHJ7_9FIRM</name>
<proteinExistence type="predicted"/>
<accession>U2LHJ7</accession>
<reference evidence="1 2" key="1">
    <citation type="submission" date="2013-07" db="EMBL/GenBank/DDBJ databases">
        <authorList>
            <person name="Weinstock G."/>
            <person name="Sodergren E."/>
            <person name="Wylie T."/>
            <person name="Fulton L."/>
            <person name="Fulton R."/>
            <person name="Fronick C."/>
            <person name="O'Laughlin M."/>
            <person name="Godfrey J."/>
            <person name="Miner T."/>
            <person name="Herter B."/>
            <person name="Appelbaum E."/>
            <person name="Cordes M."/>
            <person name="Lek S."/>
            <person name="Wollam A."/>
            <person name="Pepin K.H."/>
            <person name="Palsikar V.B."/>
            <person name="Mitreva M."/>
            <person name="Wilson R.K."/>
        </authorList>
    </citation>
    <scope>NUCLEOTIDE SEQUENCE [LARGE SCALE GENOMIC DNA]</scope>
    <source>
        <strain evidence="1 2">ATCC 27760</strain>
    </source>
</reference>
<dbReference type="EMBL" id="AWVF01000481">
    <property type="protein sequence ID" value="ERJ86538.1"/>
    <property type="molecule type" value="Genomic_DNA"/>
</dbReference>
<dbReference type="HOGENOM" id="CLU_2234608_0_0_9"/>
<keyword evidence="2" id="KW-1185">Reference proteome</keyword>
<organism evidence="1 2">
    <name type="scientific">Ruminococcus callidus ATCC 27760</name>
    <dbReference type="NCBI Taxonomy" id="411473"/>
    <lineage>
        <taxon>Bacteria</taxon>
        <taxon>Bacillati</taxon>
        <taxon>Bacillota</taxon>
        <taxon>Clostridia</taxon>
        <taxon>Eubacteriales</taxon>
        <taxon>Oscillospiraceae</taxon>
        <taxon>Ruminococcus</taxon>
    </lineage>
</organism>